<dbReference type="EMBL" id="MH483028">
    <property type="protein sequence ID" value="AZI72620.1"/>
    <property type="molecule type" value="Genomic_RNA"/>
</dbReference>
<dbReference type="GO" id="GO:0039694">
    <property type="term" value="P:viral RNA genome replication"/>
    <property type="evidence" value="ECO:0007669"/>
    <property type="project" value="InterPro"/>
</dbReference>
<accession>A0A3S8NEI4</accession>
<evidence type="ECO:0000256" key="1">
    <source>
        <dbReference type="ARBA" id="ARBA00012494"/>
    </source>
</evidence>
<evidence type="ECO:0000256" key="6">
    <source>
        <dbReference type="ARBA" id="ARBA00031012"/>
    </source>
</evidence>
<proteinExistence type="predicted"/>
<dbReference type="Pfam" id="PF06317">
    <property type="entry name" value="Arena_RNA_pol"/>
    <property type="match status" value="3"/>
</dbReference>
<feature type="domain" description="RdRp catalytic" evidence="7">
    <location>
        <begin position="1013"/>
        <end position="1221"/>
    </location>
</feature>
<dbReference type="InterPro" id="IPR007099">
    <property type="entry name" value="RNA-dir_pol_NSvirus"/>
</dbReference>
<evidence type="ECO:0000256" key="3">
    <source>
        <dbReference type="ARBA" id="ARBA00022679"/>
    </source>
</evidence>
<dbReference type="EC" id="2.7.7.48" evidence="1"/>
<name>A0A3S8NEI4_9VIRU</name>
<dbReference type="GO" id="GO:0003968">
    <property type="term" value="F:RNA-directed RNA polymerase activity"/>
    <property type="evidence" value="ECO:0007669"/>
    <property type="project" value="UniProtKB-KW"/>
</dbReference>
<sequence length="1960" mass="227218">MGSSLINDIYQELINKVESLSRSGFQFVPDGCQLRMFGKLDSKMFKTEGILRLRGNIAERILCSKYGLKFEEEQEKPTIKELLELINIKDCSSNLKPDAHALTEDGKLLIYEFGINKSKKNEKESSDRQKWNKIVTFYPVILHIETMSSFCEIENPYVRLTLQDLEKLMIKFFRNLERDETIREINLKYYWEIRDLFQQFPYYNKFKHGRAESEQPKQQVLKIFPDLDPSSLPKSNTNLLSNQVKNVVKKRIKEGNSFYRETNKNTMMQMWSRIKAESLKRFRSLKSTKQGFRKTHPDVLTYFEENGDIIAKINQMNKERKLKKLDYSYIFKLLGFETGLVPGPHDSLRWLEAIVLDCESKLKHKGKTAMNELNHLQTQLKNNIVLFSNYKSMENLVQTKITLLEQNLTLSGNKRIQTKVDASHNENFVLKLAEERLRFWKNQDLEVVQDVGVCILRSANTSYTYKTSFICFQKYRNQVVFYKTRGHKTKKFGIITIGGFDCFKAHPSRYISAINISLCLENLQIEYKKLTKKPMDWKTRSFLIEILINQNKTSQKNLQNLRYLFMTLRSKYHCHNIGEKISLQIKNDKNCVDYWLFKNIFESYTNEEVKIIFPFDKGENKQIETRKMLFMSYLCNLITRDSQEKDIERIKANQKYFELKVNWDKERSWRLSNNLSVEELAYGHNTGPTICPQALSTFLEWFKLECLDYLDKFGLTKLKDPLAFEVSNSNSCMTQVANQKFYSKASISRQLQRHHDNKMSQIRGKPIQTDSTTTSKIQELNESLKKLIEFYNDSGLHWVIEKLKTVEPYQLCENLPYLENLKETALQCLEDSDGDDLTEIIKCRLIQSDNPDALHMCILMKIKSIKDELRVSQRKNKTIISDKFVNKISSRNSTAIELLNEIRKEKLKSKEIISELTCIDLLDEIPNLNFGLSYKEQVGGTRELYIGDIKTKIATKIVEEFAKQIKDLNPISCLYDHASENLIRKHVVNCQTVNDNLLDVNYEDLLDLNDEQISSVLVEKEEFLFGSLDHSKWGPLSMPSLFALLMDTFNDCMTLVDPNKDNLDLISDILWKHTIKRVEVSSEYVEYLVKKENTDLKTSCRSVIQNDLEQKSDNYAQDLLKKNELGLQQYPFDMGQGILHGWSDLWAGKTEEFIWSFIKDNLKDYSDVYNCVTSDDQATVLVGAEDSLYTIELHYALSKCLNKKISEKSVWGTEVFEFKSVFVSDSQELPPTIKFLVIPSFGFEVFDPLSYLNTTDTIMQEAYDNCATIEQCHNLLKMSMKILNCAGFNKAHLNELSEKHFYSCKPTAVMFDNMTFTERKLYSLRLKKDFNTINNQKLIARIDKELEGWMKHPNLSIERAKSIAKTCEVKTWDPLKDGPIRVCSGRIKNNKENNIILSLDPSRYVDDPLSAKLYNFIRKHFQSTTFSSLEQSVIESIKDSLRLMSGGENYSGLVATIRSQSFKFGNDFVDIDTSMKNSTGTLAEDYLQLKIQLLIEKYTLDEQHFFSSTASDESPRVTTEVRGTRVNDDFLIPALVSLELRDPVFFEKIVKPTIPSKKLKLTNEQQMIRMKLIEASDASFNLEIREPYEVFRLTSLSNNSTYYQGDDGLCWETSKVVGTAKRIYDLKQTENNLILNSFVKPIALNYDTIASCWSQVTQSEFPCNVPVDGSILQILIAHAINERRQIQVCELVKSFPQHLSEKRIYQDQFSIIISRDILIDNQSTTISFSRNKQTKENNFTVYWDFVPKFPEKKASRSLLLKLLEEDEISEWHLENMRIRNKSKLNPNLFDKLVSPVYVKEGSLGYYKYIDGVPTFQEVHTPHLDHSGVTTQLCNLDLIKYLNDILSSYSLLGETIFEGMIDTKPDYLTTRAGNIITFKSCVATSINSLSDRKKLEAQELFVECFAVPLVVEVAAGFVLCRPGHSGWIFSTQSNFLKSSSKVIQSPDELPSRKEEESWLDD</sequence>
<keyword evidence="8" id="KW-0548">Nucleotidyltransferase</keyword>
<gene>
    <name evidence="8" type="primary">RdRp</name>
</gene>
<protein>
    <recommendedName>
        <fullName evidence="2">RNA-directed RNA polymerase L</fullName>
        <ecNumber evidence="1">2.7.7.48</ecNumber>
    </recommendedName>
    <alternativeName>
        <fullName evidence="4">Large structural protein</fullName>
    </alternativeName>
    <alternativeName>
        <fullName evidence="6">Replicase</fullName>
    </alternativeName>
    <alternativeName>
        <fullName evidence="5">Transcriptase</fullName>
    </alternativeName>
</protein>
<reference evidence="8" key="1">
    <citation type="journal article" date="2018" name="PLoS Pathog.">
        <title>Characterization of Haartman Institute snake virus-1 (HISV-1) and HISV-like viruses-The representatives of genus Hartmanivirus, family Arenaviridae.</title>
        <authorList>
            <person name="Hepojoki J."/>
            <person name="Hepojoki S."/>
            <person name="Smura T."/>
            <person name="Szirovicza L."/>
            <person name="Dervas E."/>
            <person name="Prahauser B."/>
            <person name="Nufer L."/>
            <person name="Schraner E.M."/>
            <person name="Vapalahti O."/>
            <person name="Kipar A."/>
            <person name="Hetzel U."/>
        </authorList>
    </citation>
    <scope>NUCLEOTIDE SEQUENCE</scope>
    <source>
        <strain evidence="8">Ger-pool_2</strain>
    </source>
</reference>
<evidence type="ECO:0000259" key="7">
    <source>
        <dbReference type="PROSITE" id="PS50525"/>
    </source>
</evidence>
<evidence type="ECO:0000313" key="8">
    <source>
        <dbReference type="EMBL" id="AZI72620.1"/>
    </source>
</evidence>
<evidence type="ECO:0000256" key="4">
    <source>
        <dbReference type="ARBA" id="ARBA00030285"/>
    </source>
</evidence>
<organism evidence="8">
    <name type="scientific">Old schoolhouse virus 1</name>
    <dbReference type="NCBI Taxonomy" id="2447920"/>
    <lineage>
        <taxon>Viruses</taxon>
        <taxon>Riboviria</taxon>
        <taxon>Orthornavirae</taxon>
        <taxon>Negarnaviricota</taxon>
        <taxon>Polyploviricotina</taxon>
        <taxon>Bunyaviricetes</taxon>
        <taxon>Hareavirales</taxon>
        <taxon>Arenaviridae</taxon>
        <taxon>Hartmanivirus</taxon>
        <taxon>Hartmanivirus scholae</taxon>
    </lineage>
</organism>
<dbReference type="PROSITE" id="PS50525">
    <property type="entry name" value="RDRP_SSRNA_NEG_SEG"/>
    <property type="match status" value="1"/>
</dbReference>
<evidence type="ECO:0000256" key="2">
    <source>
        <dbReference type="ARBA" id="ARBA00018602"/>
    </source>
</evidence>
<dbReference type="InterPro" id="IPR010453">
    <property type="entry name" value="RNA_pol_arenavir"/>
</dbReference>
<keyword evidence="3" id="KW-0808">Transferase</keyword>
<keyword evidence="8" id="KW-0696">RNA-directed RNA polymerase</keyword>
<evidence type="ECO:0000256" key="5">
    <source>
        <dbReference type="ARBA" id="ARBA00030436"/>
    </source>
</evidence>